<evidence type="ECO:0000313" key="13">
    <source>
        <dbReference type="Proteomes" id="UP000886611"/>
    </source>
</evidence>
<feature type="non-terminal residue" evidence="12">
    <location>
        <position position="1"/>
    </location>
</feature>
<proteinExistence type="inferred from homology"/>
<keyword evidence="13" id="KW-1185">Reference proteome</keyword>
<protein>
    <submittedName>
        <fullName evidence="12">MFNG acetylglucosaminyltransferase</fullName>
    </submittedName>
</protein>
<evidence type="ECO:0000256" key="6">
    <source>
        <dbReference type="ARBA" id="ARBA00022968"/>
    </source>
</evidence>
<dbReference type="GO" id="GO:0012505">
    <property type="term" value="C:endomembrane system"/>
    <property type="evidence" value="ECO:0007669"/>
    <property type="project" value="UniProtKB-SubCell"/>
</dbReference>
<evidence type="ECO:0000259" key="11">
    <source>
        <dbReference type="Pfam" id="PF02434"/>
    </source>
</evidence>
<sequence>MRGDTSAAWVAAQPAGTGEEAKQSSAESRNPGAATTRAEIARGEPLPTLKAADIFIAVKTTGRFHSSRLALLLDTWISKTRDHTYIFTDTNDEELSKGYHLVVTNCSSEHSREALSCKMAAEYDAFIASQKLWFCHVDDDNYMNPHTLVTLLSTFSPSSDVYIGKPSLNKPIDAVESLPNNRSRSVFFWFATGGAGFCLSRKLAEKMAPWASGPRFGLTSEMIRLPDDCTVGYIVECQLQVPLVHSELFHSHLESLQILKPEDFHKQLVEDGRLFIPANTPKPPGGALLAAWRSPEDQQGIMDNGVFMHRPAGCHGGHERELQGGLKSSLCPMTRKFVIGRATGFRGENSIVYPDPEGIRTYGLLDWEHFRVREYKRTLGTPRQ</sequence>
<dbReference type="Gene3D" id="3.90.550.50">
    <property type="match status" value="1"/>
</dbReference>
<feature type="non-terminal residue" evidence="12">
    <location>
        <position position="384"/>
    </location>
</feature>
<dbReference type="Pfam" id="PF02434">
    <property type="entry name" value="Fringe"/>
    <property type="match status" value="1"/>
</dbReference>
<gene>
    <name evidence="12" type="primary">Mfng</name>
    <name evidence="12" type="ORF">GTO96_0002576</name>
</gene>
<evidence type="ECO:0000256" key="3">
    <source>
        <dbReference type="ARBA" id="ARBA00022676"/>
    </source>
</evidence>
<evidence type="ECO:0000256" key="7">
    <source>
        <dbReference type="ARBA" id="ARBA00022989"/>
    </source>
</evidence>
<dbReference type="InterPro" id="IPR003378">
    <property type="entry name" value="Fringe-like_glycosylTrfase"/>
</dbReference>
<dbReference type="PANTHER" id="PTHR10811">
    <property type="entry name" value="FRINGE-RELATED"/>
    <property type="match status" value="1"/>
</dbReference>
<keyword evidence="8" id="KW-0472">Membrane</keyword>
<dbReference type="GO" id="GO:0016757">
    <property type="term" value="F:glycosyltransferase activity"/>
    <property type="evidence" value="ECO:0007669"/>
    <property type="project" value="UniProtKB-KW"/>
</dbReference>
<feature type="region of interest" description="Disordered" evidence="10">
    <location>
        <begin position="1"/>
        <end position="36"/>
    </location>
</feature>
<keyword evidence="7" id="KW-1133">Transmembrane helix</keyword>
<evidence type="ECO:0000256" key="5">
    <source>
        <dbReference type="ARBA" id="ARBA00022692"/>
    </source>
</evidence>
<evidence type="ECO:0000256" key="1">
    <source>
        <dbReference type="ARBA" id="ARBA00004606"/>
    </source>
</evidence>
<feature type="domain" description="Fringe-like glycosyltransferase" evidence="11">
    <location>
        <begin position="49"/>
        <end position="268"/>
    </location>
</feature>
<dbReference type="AlphaFoldDB" id="A0A8X8BSE4"/>
<organism evidence="12 13">
    <name type="scientific">Polypterus senegalus</name>
    <name type="common">Senegal bichir</name>
    <dbReference type="NCBI Taxonomy" id="55291"/>
    <lineage>
        <taxon>Eukaryota</taxon>
        <taxon>Metazoa</taxon>
        <taxon>Chordata</taxon>
        <taxon>Craniata</taxon>
        <taxon>Vertebrata</taxon>
        <taxon>Euteleostomi</taxon>
        <taxon>Actinopterygii</taxon>
        <taxon>Polypteriformes</taxon>
        <taxon>Polypteridae</taxon>
        <taxon>Polypterus</taxon>
    </lineage>
</organism>
<comment type="caution">
    <text evidence="12">The sequence shown here is derived from an EMBL/GenBank/DDBJ whole genome shotgun (WGS) entry which is preliminary data.</text>
</comment>
<evidence type="ECO:0000256" key="2">
    <source>
        <dbReference type="ARBA" id="ARBA00008661"/>
    </source>
</evidence>
<evidence type="ECO:0000256" key="8">
    <source>
        <dbReference type="ARBA" id="ARBA00023136"/>
    </source>
</evidence>
<name>A0A8X8BSE4_POLSE</name>
<reference evidence="12 13" key="1">
    <citation type="journal article" date="2021" name="Cell">
        <title>Tracing the genetic footprints of vertebrate landing in non-teleost ray-finned fishes.</title>
        <authorList>
            <person name="Bi X."/>
            <person name="Wang K."/>
            <person name="Yang L."/>
            <person name="Pan H."/>
            <person name="Jiang H."/>
            <person name="Wei Q."/>
            <person name="Fang M."/>
            <person name="Yu H."/>
            <person name="Zhu C."/>
            <person name="Cai Y."/>
            <person name="He Y."/>
            <person name="Gan X."/>
            <person name="Zeng H."/>
            <person name="Yu D."/>
            <person name="Zhu Y."/>
            <person name="Jiang H."/>
            <person name="Qiu Q."/>
            <person name="Yang H."/>
            <person name="Zhang Y.E."/>
            <person name="Wang W."/>
            <person name="Zhu M."/>
            <person name="He S."/>
            <person name="Zhang G."/>
        </authorList>
    </citation>
    <scope>NUCLEOTIDE SEQUENCE [LARGE SCALE GENOMIC DNA]</scope>
    <source>
        <strain evidence="12">Bchr_013</strain>
    </source>
</reference>
<keyword evidence="6" id="KW-0735">Signal-anchor</keyword>
<dbReference type="GO" id="GO:0016020">
    <property type="term" value="C:membrane"/>
    <property type="evidence" value="ECO:0007669"/>
    <property type="project" value="UniProtKB-SubCell"/>
</dbReference>
<comment type="similarity">
    <text evidence="2">Belongs to the glycosyltransferase 31 family.</text>
</comment>
<evidence type="ECO:0000313" key="12">
    <source>
        <dbReference type="EMBL" id="KAG2464596.1"/>
    </source>
</evidence>
<evidence type="ECO:0000256" key="4">
    <source>
        <dbReference type="ARBA" id="ARBA00022679"/>
    </source>
</evidence>
<comment type="subcellular location">
    <subcellularLocation>
        <location evidence="9">Endomembrane system</location>
        <topology evidence="9">Single-pass membrane protein</topology>
    </subcellularLocation>
    <subcellularLocation>
        <location evidence="1">Membrane</location>
        <topology evidence="1">Single-pass type II membrane protein</topology>
    </subcellularLocation>
</comment>
<keyword evidence="3" id="KW-0328">Glycosyltransferase</keyword>
<keyword evidence="5" id="KW-0812">Transmembrane</keyword>
<evidence type="ECO:0000256" key="10">
    <source>
        <dbReference type="SAM" id="MobiDB-lite"/>
    </source>
</evidence>
<evidence type="ECO:0000256" key="9">
    <source>
        <dbReference type="ARBA" id="ARBA00037847"/>
    </source>
</evidence>
<accession>A0A8X8BSE4</accession>
<keyword evidence="4" id="KW-0808">Transferase</keyword>
<dbReference type="Proteomes" id="UP000886611">
    <property type="component" value="Unassembled WGS sequence"/>
</dbReference>
<dbReference type="EMBL" id="JAATIS010003638">
    <property type="protein sequence ID" value="KAG2464596.1"/>
    <property type="molecule type" value="Genomic_DNA"/>
</dbReference>